<evidence type="ECO:0000256" key="4">
    <source>
        <dbReference type="ARBA" id="ARBA00022622"/>
    </source>
</evidence>
<keyword evidence="9 12" id="KW-0357">Heparan sulfate</keyword>
<evidence type="ECO:0000256" key="10">
    <source>
        <dbReference type="ARBA" id="ARBA00023288"/>
    </source>
</evidence>
<dbReference type="Proteomes" id="UP001295444">
    <property type="component" value="Chromosome 01"/>
</dbReference>
<dbReference type="GO" id="GO:0016477">
    <property type="term" value="P:cell migration"/>
    <property type="evidence" value="ECO:0007669"/>
    <property type="project" value="TreeGrafter"/>
</dbReference>
<dbReference type="Pfam" id="PF01153">
    <property type="entry name" value="Glypican"/>
    <property type="match status" value="1"/>
</dbReference>
<evidence type="ECO:0000256" key="6">
    <source>
        <dbReference type="ARBA" id="ARBA00022974"/>
    </source>
</evidence>
<evidence type="ECO:0000256" key="13">
    <source>
        <dbReference type="SAM" id="MobiDB-lite"/>
    </source>
</evidence>
<dbReference type="GO" id="GO:0009986">
    <property type="term" value="C:cell surface"/>
    <property type="evidence" value="ECO:0007669"/>
    <property type="project" value="TreeGrafter"/>
</dbReference>
<feature type="region of interest" description="Disordered" evidence="13">
    <location>
        <begin position="50"/>
        <end position="70"/>
    </location>
</feature>
<gene>
    <name evidence="14" type="ORF">PECUL_23A008796</name>
</gene>
<keyword evidence="5" id="KW-0732">Signal</keyword>
<dbReference type="InterPro" id="IPR001863">
    <property type="entry name" value="Glypican"/>
</dbReference>
<evidence type="ECO:0000256" key="12">
    <source>
        <dbReference type="RuleBase" id="RU003519"/>
    </source>
</evidence>
<evidence type="ECO:0000256" key="7">
    <source>
        <dbReference type="ARBA" id="ARBA00023136"/>
    </source>
</evidence>
<keyword evidence="15" id="KW-1185">Reference proteome</keyword>
<sequence>MSDGLINQINNPEVEVDITSPDTSIRQQIMALRVMTNKLKNAYFGNDVNFQDTSEETSGSGSGSGCNDDICPTENDVITTEAQPFDSDRREFEFSAATKIHQSFFMFFVSMFLVLERQWR</sequence>
<name>A0AAD1R4G3_PELCU</name>
<comment type="similarity">
    <text evidence="2 11">Belongs to the glypican family.</text>
</comment>
<dbReference type="GO" id="GO:1905475">
    <property type="term" value="P:regulation of protein localization to membrane"/>
    <property type="evidence" value="ECO:0007669"/>
    <property type="project" value="TreeGrafter"/>
</dbReference>
<reference evidence="14" key="1">
    <citation type="submission" date="2022-03" db="EMBL/GenBank/DDBJ databases">
        <authorList>
            <person name="Alioto T."/>
            <person name="Alioto T."/>
            <person name="Gomez Garrido J."/>
        </authorList>
    </citation>
    <scope>NUCLEOTIDE SEQUENCE</scope>
</reference>
<comment type="function">
    <text evidence="12">Cell surface proteoglycan.</text>
</comment>
<dbReference type="EMBL" id="OW240912">
    <property type="protein sequence ID" value="CAH2223687.1"/>
    <property type="molecule type" value="Genomic_DNA"/>
</dbReference>
<dbReference type="AlphaFoldDB" id="A0AAD1R4G3"/>
<organism evidence="14 15">
    <name type="scientific">Pelobates cultripes</name>
    <name type="common">Western spadefoot toad</name>
    <dbReference type="NCBI Taxonomy" id="61616"/>
    <lineage>
        <taxon>Eukaryota</taxon>
        <taxon>Metazoa</taxon>
        <taxon>Chordata</taxon>
        <taxon>Craniata</taxon>
        <taxon>Vertebrata</taxon>
        <taxon>Euteleostomi</taxon>
        <taxon>Amphibia</taxon>
        <taxon>Batrachia</taxon>
        <taxon>Anura</taxon>
        <taxon>Pelobatoidea</taxon>
        <taxon>Pelobatidae</taxon>
        <taxon>Pelobates</taxon>
    </lineage>
</organism>
<keyword evidence="4 12" id="KW-0336">GPI-anchor</keyword>
<dbReference type="GO" id="GO:0009966">
    <property type="term" value="P:regulation of signal transduction"/>
    <property type="evidence" value="ECO:0007669"/>
    <property type="project" value="InterPro"/>
</dbReference>
<keyword evidence="6 12" id="KW-0654">Proteoglycan</keyword>
<evidence type="ECO:0000313" key="15">
    <source>
        <dbReference type="Proteomes" id="UP001295444"/>
    </source>
</evidence>
<dbReference type="GO" id="GO:0005886">
    <property type="term" value="C:plasma membrane"/>
    <property type="evidence" value="ECO:0007669"/>
    <property type="project" value="UniProtKB-SubCell"/>
</dbReference>
<evidence type="ECO:0000256" key="9">
    <source>
        <dbReference type="ARBA" id="ARBA00023207"/>
    </source>
</evidence>
<dbReference type="PANTHER" id="PTHR10822">
    <property type="entry name" value="GLYPICAN"/>
    <property type="match status" value="1"/>
</dbReference>
<evidence type="ECO:0000256" key="8">
    <source>
        <dbReference type="ARBA" id="ARBA00023180"/>
    </source>
</evidence>
<dbReference type="GO" id="GO:0098552">
    <property type="term" value="C:side of membrane"/>
    <property type="evidence" value="ECO:0007669"/>
    <property type="project" value="UniProtKB-KW"/>
</dbReference>
<evidence type="ECO:0000256" key="5">
    <source>
        <dbReference type="ARBA" id="ARBA00022729"/>
    </source>
</evidence>
<evidence type="ECO:0000256" key="1">
    <source>
        <dbReference type="ARBA" id="ARBA00004609"/>
    </source>
</evidence>
<keyword evidence="8" id="KW-0325">Glycoprotein</keyword>
<proteinExistence type="inferred from homology"/>
<evidence type="ECO:0000256" key="3">
    <source>
        <dbReference type="ARBA" id="ARBA00022475"/>
    </source>
</evidence>
<keyword evidence="7 12" id="KW-0472">Membrane</keyword>
<dbReference type="PANTHER" id="PTHR10822:SF31">
    <property type="entry name" value="GLYPICAN-6"/>
    <property type="match status" value="1"/>
</dbReference>
<accession>A0AAD1R4G3</accession>
<evidence type="ECO:0000256" key="11">
    <source>
        <dbReference type="RuleBase" id="RU003518"/>
    </source>
</evidence>
<dbReference type="GO" id="GO:0045202">
    <property type="term" value="C:synapse"/>
    <property type="evidence" value="ECO:0007669"/>
    <property type="project" value="TreeGrafter"/>
</dbReference>
<keyword evidence="10 12" id="KW-0449">Lipoprotein</keyword>
<keyword evidence="3" id="KW-1003">Cell membrane</keyword>
<comment type="subcellular location">
    <subcellularLocation>
        <location evidence="1 12">Cell membrane</location>
        <topology evidence="1 12">Lipid-anchor</topology>
        <topology evidence="1 12">GPI-anchor</topology>
    </subcellularLocation>
</comment>
<dbReference type="GO" id="GO:0005576">
    <property type="term" value="C:extracellular region"/>
    <property type="evidence" value="ECO:0007669"/>
    <property type="project" value="TreeGrafter"/>
</dbReference>
<evidence type="ECO:0000256" key="2">
    <source>
        <dbReference type="ARBA" id="ARBA00010260"/>
    </source>
</evidence>
<evidence type="ECO:0000313" key="14">
    <source>
        <dbReference type="EMBL" id="CAH2223687.1"/>
    </source>
</evidence>
<protein>
    <submittedName>
        <fullName evidence="14">Glypican-6-like, partial</fullName>
    </submittedName>
</protein>